<dbReference type="AlphaFoldDB" id="A0A2P2JMN0"/>
<proteinExistence type="predicted"/>
<name>A0A2P2JMN0_RHIMU</name>
<reference evidence="1" key="1">
    <citation type="submission" date="2018-02" db="EMBL/GenBank/DDBJ databases">
        <title>Rhizophora mucronata_Transcriptome.</title>
        <authorList>
            <person name="Meera S.P."/>
            <person name="Sreeshan A."/>
            <person name="Augustine A."/>
        </authorList>
    </citation>
    <scope>NUCLEOTIDE SEQUENCE</scope>
    <source>
        <tissue evidence="1">Leaf</tissue>
    </source>
</reference>
<sequence>MMGSNSKFKSRSFAKSRSLLPVVNSEATGELPKAGAGIPEIRILVGFPALAVARACKRAAH</sequence>
<organism evidence="1">
    <name type="scientific">Rhizophora mucronata</name>
    <name type="common">Asiatic mangrove</name>
    <dbReference type="NCBI Taxonomy" id="61149"/>
    <lineage>
        <taxon>Eukaryota</taxon>
        <taxon>Viridiplantae</taxon>
        <taxon>Streptophyta</taxon>
        <taxon>Embryophyta</taxon>
        <taxon>Tracheophyta</taxon>
        <taxon>Spermatophyta</taxon>
        <taxon>Magnoliopsida</taxon>
        <taxon>eudicotyledons</taxon>
        <taxon>Gunneridae</taxon>
        <taxon>Pentapetalae</taxon>
        <taxon>rosids</taxon>
        <taxon>fabids</taxon>
        <taxon>Malpighiales</taxon>
        <taxon>Rhizophoraceae</taxon>
        <taxon>Rhizophora</taxon>
    </lineage>
</organism>
<evidence type="ECO:0000313" key="1">
    <source>
        <dbReference type="EMBL" id="MBW94709.1"/>
    </source>
</evidence>
<accession>A0A2P2JMN0</accession>
<protein>
    <submittedName>
        <fullName evidence="1">GRAS22 protein</fullName>
    </submittedName>
</protein>
<dbReference type="EMBL" id="GGEC01014226">
    <property type="protein sequence ID" value="MBW94709.1"/>
    <property type="molecule type" value="Transcribed_RNA"/>
</dbReference>